<protein>
    <submittedName>
        <fullName evidence="2">NAD-dependent dehydratase</fullName>
    </submittedName>
</protein>
<reference evidence="2" key="2">
    <citation type="submission" date="2020-09" db="EMBL/GenBank/DDBJ databases">
        <authorList>
            <person name="Sun Q."/>
            <person name="Zhou Y."/>
        </authorList>
    </citation>
    <scope>NUCLEOTIDE SEQUENCE</scope>
    <source>
        <strain evidence="2">CGMCC 1.12813</strain>
    </source>
</reference>
<keyword evidence="3" id="KW-1185">Reference proteome</keyword>
<sequence length="224" mass="22857">MTISEKKASRIAIVGGTGKVAKHLITQLHARGDEAVAIFRNADRADEVAELGAVPVVLDIESASVDELAATFEGCDAVVFSAGAGGGNPARTRAVDFEGAVTAIDAATHARVSRFVIVSAIGVGAELPGEPGDSMRPYYEAKRDADLAVEASGLEYTIVRPGGLTDDAATGLVTIGDTVERGNIARADVAAVIVAALDNPGTIGHAWEVVAGDRPIADAITDAL</sequence>
<dbReference type="PANTHER" id="PTHR15020">
    <property type="entry name" value="FLAVIN REDUCTASE-RELATED"/>
    <property type="match status" value="1"/>
</dbReference>
<name>A0A916SH87_9MICO</name>
<evidence type="ECO:0000313" key="2">
    <source>
        <dbReference type="EMBL" id="GGB00068.1"/>
    </source>
</evidence>
<dbReference type="AlphaFoldDB" id="A0A916SH87"/>
<dbReference type="InterPro" id="IPR016040">
    <property type="entry name" value="NAD(P)-bd_dom"/>
</dbReference>
<dbReference type="PANTHER" id="PTHR15020:SF50">
    <property type="entry name" value="UPF0659 PROTEIN YMR090W"/>
    <property type="match status" value="1"/>
</dbReference>
<evidence type="ECO:0000313" key="3">
    <source>
        <dbReference type="Proteomes" id="UP000606922"/>
    </source>
</evidence>
<dbReference type="EMBL" id="BMGB01000001">
    <property type="protein sequence ID" value="GGB00068.1"/>
    <property type="molecule type" value="Genomic_DNA"/>
</dbReference>
<comment type="caution">
    <text evidence="2">The sequence shown here is derived from an EMBL/GenBank/DDBJ whole genome shotgun (WGS) entry which is preliminary data.</text>
</comment>
<organism evidence="2 3">
    <name type="scientific">Conyzicola nivalis</name>
    <dbReference type="NCBI Taxonomy" id="1477021"/>
    <lineage>
        <taxon>Bacteria</taxon>
        <taxon>Bacillati</taxon>
        <taxon>Actinomycetota</taxon>
        <taxon>Actinomycetes</taxon>
        <taxon>Micrococcales</taxon>
        <taxon>Microbacteriaceae</taxon>
        <taxon>Conyzicola</taxon>
    </lineage>
</organism>
<dbReference type="Gene3D" id="3.40.50.720">
    <property type="entry name" value="NAD(P)-binding Rossmann-like Domain"/>
    <property type="match status" value="1"/>
</dbReference>
<dbReference type="RefSeq" id="WP_188509858.1">
    <property type="nucleotide sequence ID" value="NZ_BMGB01000001.1"/>
</dbReference>
<dbReference type="Pfam" id="PF13460">
    <property type="entry name" value="NAD_binding_10"/>
    <property type="match status" value="1"/>
</dbReference>
<evidence type="ECO:0000259" key="1">
    <source>
        <dbReference type="Pfam" id="PF13460"/>
    </source>
</evidence>
<gene>
    <name evidence="2" type="ORF">GCM10010979_13200</name>
</gene>
<dbReference type="SUPFAM" id="SSF51735">
    <property type="entry name" value="NAD(P)-binding Rossmann-fold domains"/>
    <property type="match status" value="1"/>
</dbReference>
<dbReference type="InterPro" id="IPR036291">
    <property type="entry name" value="NAD(P)-bd_dom_sf"/>
</dbReference>
<dbReference type="CDD" id="cd05243">
    <property type="entry name" value="SDR_a5"/>
    <property type="match status" value="1"/>
</dbReference>
<reference evidence="2" key="1">
    <citation type="journal article" date="2014" name="Int. J. Syst. Evol. Microbiol.">
        <title>Complete genome sequence of Corynebacterium casei LMG S-19264T (=DSM 44701T), isolated from a smear-ripened cheese.</title>
        <authorList>
            <consortium name="US DOE Joint Genome Institute (JGI-PGF)"/>
            <person name="Walter F."/>
            <person name="Albersmeier A."/>
            <person name="Kalinowski J."/>
            <person name="Ruckert C."/>
        </authorList>
    </citation>
    <scope>NUCLEOTIDE SEQUENCE</scope>
    <source>
        <strain evidence="2">CGMCC 1.12813</strain>
    </source>
</reference>
<dbReference type="Proteomes" id="UP000606922">
    <property type="component" value="Unassembled WGS sequence"/>
</dbReference>
<accession>A0A916SH87</accession>
<proteinExistence type="predicted"/>
<feature type="domain" description="NAD(P)-binding" evidence="1">
    <location>
        <begin position="15"/>
        <end position="200"/>
    </location>
</feature>